<name>Q5VNF5_ORYSJ</name>
<feature type="region of interest" description="Disordered" evidence="1">
    <location>
        <begin position="64"/>
        <end position="91"/>
    </location>
</feature>
<reference evidence="4" key="1">
    <citation type="journal article" date="2005" name="Nature">
        <title>The map-based sequence of the rice genome.</title>
        <authorList>
            <consortium name="International rice genome sequencing project (IRGSP)"/>
            <person name="Matsumoto T."/>
            <person name="Wu J."/>
            <person name="Kanamori H."/>
            <person name="Katayose Y."/>
            <person name="Fujisawa M."/>
            <person name="Namiki N."/>
            <person name="Mizuno H."/>
            <person name="Yamamoto K."/>
            <person name="Antonio B.A."/>
            <person name="Baba T."/>
            <person name="Sakata K."/>
            <person name="Nagamura Y."/>
            <person name="Aoki H."/>
            <person name="Arikawa K."/>
            <person name="Arita K."/>
            <person name="Bito T."/>
            <person name="Chiden Y."/>
            <person name="Fujitsuka N."/>
            <person name="Fukunaka R."/>
            <person name="Hamada M."/>
            <person name="Harada C."/>
            <person name="Hayashi A."/>
            <person name="Hijishita S."/>
            <person name="Honda M."/>
            <person name="Hosokawa S."/>
            <person name="Ichikawa Y."/>
            <person name="Idonuma A."/>
            <person name="Iijima M."/>
            <person name="Ikeda M."/>
            <person name="Ikeno M."/>
            <person name="Ito K."/>
            <person name="Ito S."/>
            <person name="Ito T."/>
            <person name="Ito Y."/>
            <person name="Ito Y."/>
            <person name="Iwabuchi A."/>
            <person name="Kamiya K."/>
            <person name="Karasawa W."/>
            <person name="Kurita K."/>
            <person name="Katagiri S."/>
            <person name="Kikuta A."/>
            <person name="Kobayashi H."/>
            <person name="Kobayashi N."/>
            <person name="Machita K."/>
            <person name="Maehara T."/>
            <person name="Masukawa M."/>
            <person name="Mizubayashi T."/>
            <person name="Mukai Y."/>
            <person name="Nagasaki H."/>
            <person name="Nagata Y."/>
            <person name="Naito S."/>
            <person name="Nakashima M."/>
            <person name="Nakama Y."/>
            <person name="Nakamichi Y."/>
            <person name="Nakamura M."/>
            <person name="Meguro A."/>
            <person name="Negishi M."/>
            <person name="Ohta I."/>
            <person name="Ohta T."/>
            <person name="Okamoto M."/>
            <person name="Ono N."/>
            <person name="Saji S."/>
            <person name="Sakaguchi M."/>
            <person name="Sakai K."/>
            <person name="Shibata M."/>
            <person name="Shimokawa T."/>
            <person name="Song J."/>
            <person name="Takazaki Y."/>
            <person name="Terasawa K."/>
            <person name="Tsugane M."/>
            <person name="Tsuji K."/>
            <person name="Ueda S."/>
            <person name="Waki K."/>
            <person name="Yamagata H."/>
            <person name="Yamamoto M."/>
            <person name="Yamamoto S."/>
            <person name="Yamane H."/>
            <person name="Yoshiki S."/>
            <person name="Yoshihara R."/>
            <person name="Yukawa K."/>
            <person name="Zhong H."/>
            <person name="Yano M."/>
            <person name="Yuan Q."/>
            <person name="Ouyang S."/>
            <person name="Liu J."/>
            <person name="Jones K.M."/>
            <person name="Gansberger K."/>
            <person name="Moffat K."/>
            <person name="Hill J."/>
            <person name="Bera J."/>
            <person name="Fadrosh D."/>
            <person name="Jin S."/>
            <person name="Johri S."/>
            <person name="Kim M."/>
            <person name="Overton L."/>
            <person name="Reardon M."/>
            <person name="Tsitrin T."/>
            <person name="Vuong H."/>
            <person name="Weaver B."/>
            <person name="Ciecko A."/>
            <person name="Tallon L."/>
            <person name="Jackson J."/>
            <person name="Pai G."/>
            <person name="Aken S.V."/>
            <person name="Utterback T."/>
            <person name="Reidmuller S."/>
            <person name="Feldblyum T."/>
            <person name="Hsiao J."/>
            <person name="Zismann V."/>
            <person name="Iobst S."/>
            <person name="de Vazeille A.R."/>
            <person name="Buell C.R."/>
            <person name="Ying K."/>
            <person name="Li Y."/>
            <person name="Lu T."/>
            <person name="Huang Y."/>
            <person name="Zhao Q."/>
            <person name="Feng Q."/>
            <person name="Zhang L."/>
            <person name="Zhu J."/>
            <person name="Weng Q."/>
            <person name="Mu J."/>
            <person name="Lu Y."/>
            <person name="Fan D."/>
            <person name="Liu Y."/>
            <person name="Guan J."/>
            <person name="Zhang Y."/>
            <person name="Yu S."/>
            <person name="Liu X."/>
            <person name="Zhang Y."/>
            <person name="Hong G."/>
            <person name="Han B."/>
            <person name="Choisne N."/>
            <person name="Demange N."/>
            <person name="Orjeda G."/>
            <person name="Samain S."/>
            <person name="Cattolico L."/>
            <person name="Pelletier E."/>
            <person name="Couloux A."/>
            <person name="Segurens B."/>
            <person name="Wincker P."/>
            <person name="D'Hont A."/>
            <person name="Scarpelli C."/>
            <person name="Weissenbach J."/>
            <person name="Salanoubat M."/>
            <person name="Quetier F."/>
            <person name="Yu Y."/>
            <person name="Kim H.R."/>
            <person name="Rambo T."/>
            <person name="Currie J."/>
            <person name="Collura K."/>
            <person name="Luo M."/>
            <person name="Yang T."/>
            <person name="Ammiraju J.S.S."/>
            <person name="Engler F."/>
            <person name="Soderlund C."/>
            <person name="Wing R.A."/>
            <person name="Palmer L.E."/>
            <person name="de la Bastide M."/>
            <person name="Spiegel L."/>
            <person name="Nascimento L."/>
            <person name="Zutavern T."/>
            <person name="O'Shaughnessy A."/>
            <person name="Dike S."/>
            <person name="Dedhia N."/>
            <person name="Preston R."/>
            <person name="Balija V."/>
            <person name="McCombie W.R."/>
            <person name="Chow T."/>
            <person name="Chen H."/>
            <person name="Chung M."/>
            <person name="Chen C."/>
            <person name="Shaw J."/>
            <person name="Wu H."/>
            <person name="Hsiao K."/>
            <person name="Chao Y."/>
            <person name="Chu M."/>
            <person name="Cheng C."/>
            <person name="Hour A."/>
            <person name="Lee P."/>
            <person name="Lin S."/>
            <person name="Lin Y."/>
            <person name="Liou J."/>
            <person name="Liu S."/>
            <person name="Hsing Y."/>
            <person name="Raghuvanshi S."/>
            <person name="Mohanty A."/>
            <person name="Bharti A.K."/>
            <person name="Gaur A."/>
            <person name="Gupta V."/>
            <person name="Kumar D."/>
            <person name="Ravi V."/>
            <person name="Vij S."/>
            <person name="Kapur A."/>
            <person name="Khurana P."/>
            <person name="Khurana P."/>
            <person name="Khurana J.P."/>
            <person name="Tyagi A.K."/>
            <person name="Gaikwad K."/>
            <person name="Singh A."/>
            <person name="Dalal V."/>
            <person name="Srivastava S."/>
            <person name="Dixit A."/>
            <person name="Pal A.K."/>
            <person name="Ghazi I.A."/>
            <person name="Yadav M."/>
            <person name="Pandit A."/>
            <person name="Bhargava A."/>
            <person name="Sureshbabu K."/>
            <person name="Batra K."/>
            <person name="Sharma T.R."/>
            <person name="Mohapatra T."/>
            <person name="Singh N.K."/>
            <person name="Messing J."/>
            <person name="Nelson A.B."/>
            <person name="Fuks G."/>
            <person name="Kavchok S."/>
            <person name="Keizer G."/>
            <person name="Linton E."/>
            <person name="Llaca V."/>
            <person name="Song R."/>
            <person name="Tanyolac B."/>
            <person name="Young S."/>
            <person name="Ho-Il K."/>
            <person name="Hahn J.H."/>
            <person name="Sangsakoo G."/>
            <person name="Vanavichit A."/>
            <person name="de Mattos Luiz.A.T."/>
            <person name="Zimmer P.D."/>
            <person name="Malone G."/>
            <person name="Dellagostin O."/>
            <person name="de Oliveira A.C."/>
            <person name="Bevan M."/>
            <person name="Bancroft I."/>
            <person name="Minx P."/>
            <person name="Cordum H."/>
            <person name="Wilson R."/>
            <person name="Cheng Z."/>
            <person name="Jin W."/>
            <person name="Jiang J."/>
            <person name="Leong S.A."/>
            <person name="Iwama H."/>
            <person name="Gojobori T."/>
            <person name="Itoh T."/>
            <person name="Niimura Y."/>
            <person name="Fujii Y."/>
            <person name="Habara T."/>
            <person name="Sakai H."/>
            <person name="Sato Y."/>
            <person name="Wilson G."/>
            <person name="Kumar K."/>
            <person name="McCouch S."/>
            <person name="Juretic N."/>
            <person name="Hoen D."/>
            <person name="Wright S."/>
            <person name="Bruskiewich R."/>
            <person name="Bureau T."/>
            <person name="Miyao A."/>
            <person name="Hirochika H."/>
            <person name="Nishikawa T."/>
            <person name="Kadowaki K."/>
            <person name="Sugiura M."/>
            <person name="Burr B."/>
            <person name="Sasaki T."/>
        </authorList>
    </citation>
    <scope>NUCLEOTIDE SEQUENCE [LARGE SCALE GENOMIC DNA]</scope>
    <source>
        <strain evidence="4">cv. Nipponbare</strain>
    </source>
</reference>
<organism evidence="3 4">
    <name type="scientific">Oryza sativa subsp. japonica</name>
    <name type="common">Rice</name>
    <dbReference type="NCBI Taxonomy" id="39947"/>
    <lineage>
        <taxon>Eukaryota</taxon>
        <taxon>Viridiplantae</taxon>
        <taxon>Streptophyta</taxon>
        <taxon>Embryophyta</taxon>
        <taxon>Tracheophyta</taxon>
        <taxon>Spermatophyta</taxon>
        <taxon>Magnoliopsida</taxon>
        <taxon>Liliopsida</taxon>
        <taxon>Poales</taxon>
        <taxon>Poaceae</taxon>
        <taxon>BOP clade</taxon>
        <taxon>Oryzoideae</taxon>
        <taxon>Oryzeae</taxon>
        <taxon>Oryzinae</taxon>
        <taxon>Oryza</taxon>
        <taxon>Oryza sativa</taxon>
    </lineage>
</organism>
<evidence type="ECO:0000313" key="4">
    <source>
        <dbReference type="Proteomes" id="UP000000763"/>
    </source>
</evidence>
<evidence type="ECO:0000313" key="3">
    <source>
        <dbReference type="EMBL" id="BAD69025.1"/>
    </source>
</evidence>
<reference evidence="4" key="2">
    <citation type="journal article" date="2008" name="Nucleic Acids Res.">
        <title>The rice annotation project database (RAP-DB): 2008 update.</title>
        <authorList>
            <consortium name="The rice annotation project (RAP)"/>
        </authorList>
    </citation>
    <scope>GENOME REANNOTATION</scope>
    <source>
        <strain evidence="4">cv. Nipponbare</strain>
    </source>
</reference>
<sequence length="91" mass="10000">MYWLIDTEKRNTRINCIGIIRKLLQDRSFLIPSIPFIIPSPLLDLLLSPFLPILPFPSGSWRPAGPRPAAGRRRPASGATGGGNGVVFSLF</sequence>
<evidence type="ECO:0000256" key="1">
    <source>
        <dbReference type="SAM" id="MobiDB-lite"/>
    </source>
</evidence>
<feature type="transmembrane region" description="Helical" evidence="2">
    <location>
        <begin position="29"/>
        <end position="51"/>
    </location>
</feature>
<gene>
    <name evidence="3" type="primary">P0491D10.30</name>
</gene>
<protein>
    <submittedName>
        <fullName evidence="3">Uncharacterized protein</fullName>
    </submittedName>
</protein>
<accession>Q5VNF5</accession>
<dbReference type="AlphaFoldDB" id="Q5VNF5"/>
<dbReference type="EMBL" id="AP004791">
    <property type="protein sequence ID" value="BAD69025.1"/>
    <property type="molecule type" value="Genomic_DNA"/>
</dbReference>
<proteinExistence type="predicted"/>
<keyword evidence="2" id="KW-1133">Transmembrane helix</keyword>
<dbReference type="Proteomes" id="UP000000763">
    <property type="component" value="Chromosome 6"/>
</dbReference>
<keyword evidence="2" id="KW-0812">Transmembrane</keyword>
<evidence type="ECO:0000256" key="2">
    <source>
        <dbReference type="SAM" id="Phobius"/>
    </source>
</evidence>
<keyword evidence="2" id="KW-0472">Membrane</keyword>